<dbReference type="InterPro" id="IPR036322">
    <property type="entry name" value="WD40_repeat_dom_sf"/>
</dbReference>
<dbReference type="PROSITE" id="PS50897">
    <property type="entry name" value="CTLH"/>
    <property type="match status" value="1"/>
</dbReference>
<reference evidence="7" key="1">
    <citation type="journal article" date="2014" name="Proc. Natl. Acad. Sci. U.S.A.">
        <title>Extensive sampling of basidiomycete genomes demonstrates inadequacy of the white-rot/brown-rot paradigm for wood decay fungi.</title>
        <authorList>
            <person name="Riley R."/>
            <person name="Salamov A.A."/>
            <person name="Brown D.W."/>
            <person name="Nagy L.G."/>
            <person name="Floudas D."/>
            <person name="Held B.W."/>
            <person name="Levasseur A."/>
            <person name="Lombard V."/>
            <person name="Morin E."/>
            <person name="Otillar R."/>
            <person name="Lindquist E.A."/>
            <person name="Sun H."/>
            <person name="LaButti K.M."/>
            <person name="Schmutz J."/>
            <person name="Jabbour D."/>
            <person name="Luo H."/>
            <person name="Baker S.E."/>
            <person name="Pisabarro A.G."/>
            <person name="Walton J.D."/>
            <person name="Blanchette R.A."/>
            <person name="Henrissat B."/>
            <person name="Martin F."/>
            <person name="Cullen D."/>
            <person name="Hibbett D.S."/>
            <person name="Grigoriev I.V."/>
        </authorList>
    </citation>
    <scope>NUCLEOTIDE SEQUENCE [LARGE SCALE GENOMIC DNA]</scope>
    <source>
        <strain evidence="7">FD-172 SS1</strain>
    </source>
</reference>
<dbReference type="InterPro" id="IPR001680">
    <property type="entry name" value="WD40_rpt"/>
</dbReference>
<feature type="region of interest" description="Disordered" evidence="4">
    <location>
        <begin position="1"/>
        <end position="68"/>
    </location>
</feature>
<dbReference type="PROSITE" id="PS50294">
    <property type="entry name" value="WD_REPEATS_REGION"/>
    <property type="match status" value="1"/>
</dbReference>
<dbReference type="PROSITE" id="PS50896">
    <property type="entry name" value="LISH"/>
    <property type="match status" value="1"/>
</dbReference>
<feature type="compositionally biased region" description="Polar residues" evidence="4">
    <location>
        <begin position="600"/>
        <end position="619"/>
    </location>
</feature>
<dbReference type="PANTHER" id="PTHR22838">
    <property type="entry name" value="WD REPEAT PROTEIN 26-RELATED"/>
    <property type="match status" value="1"/>
</dbReference>
<dbReference type="Pfam" id="PF00400">
    <property type="entry name" value="WD40"/>
    <property type="match status" value="5"/>
</dbReference>
<dbReference type="InterPro" id="IPR054080">
    <property type="entry name" value="TPR1-like_2nd"/>
</dbReference>
<proteinExistence type="predicted"/>
<name>A0A067LVA2_BOTB1</name>
<sequence>MRISNGSSSPTTSPDPSSSSLVPRYSPATTIDSDGISLSKTETNGCTTNGTATNGIAPPQIARVQPPWPSLYKDSPIDREEFVRLVVQSLRDVGYTESARTLEAESGYTLESGIVAEFRRAVIEGEWEELEAALLQLGVQNEDDLQTTRFLISQQKYLELLEARQLTAALYVLRNELAPLNYDSDRLHLLSSLMMCSEEDLLSNAKWDGARGSSRQQLLADLQLYQRNACLYHNTTAPLSLYSDHECDRTQFPSLTTYILAEHADEVWHIKWSHDGRYLASASKDKSAIVWRIGPPSESGNRDCTPEQVFRDHKYEVSCLAWSLDDSILLTSAENIVKIWNVKSGVCIREVDSRVGPDPCPVSSLQWLPDNSGFVSGSMDRRIIFWDRDGKRTDTWGPTSIRITDMAISPDGSRLVATGMLHNPALASATPSTSSLNLPNGTSSNPSTLTKRIVIYDMHTKQEEASIPQSGELTSVQISSDSQYALINRSVDEVHLWDLNSKRMVRRYMGHQQFRHVIRSCFGGANESFIVSGSEDGKVYIWHRDSCALLEALPGHGQGSVNTVAWNPQDEGMFASCSDDCTIRIWEALPPGYTRDVESTSEGQEPWRSNSNGASWRTNGGSGTDMID</sequence>
<dbReference type="InParanoid" id="A0A067LVA2"/>
<protein>
    <recommendedName>
        <fullName evidence="5">CTLH domain-containing protein</fullName>
    </recommendedName>
</protein>
<keyword evidence="1 3" id="KW-0853">WD repeat</keyword>
<dbReference type="STRING" id="930990.A0A067LVA2"/>
<feature type="repeat" description="WD" evidence="3">
    <location>
        <begin position="310"/>
        <end position="350"/>
    </location>
</feature>
<keyword evidence="2" id="KW-0677">Repeat</keyword>
<evidence type="ECO:0000256" key="3">
    <source>
        <dbReference type="PROSITE-ProRule" id="PRU00221"/>
    </source>
</evidence>
<keyword evidence="7" id="KW-1185">Reference proteome</keyword>
<feature type="repeat" description="WD" evidence="3">
    <location>
        <begin position="362"/>
        <end position="387"/>
    </location>
</feature>
<evidence type="ECO:0000256" key="4">
    <source>
        <dbReference type="SAM" id="MobiDB-lite"/>
    </source>
</evidence>
<dbReference type="Gene3D" id="2.130.10.10">
    <property type="entry name" value="YVTN repeat-like/Quinoprotein amine dehydrogenase"/>
    <property type="match status" value="1"/>
</dbReference>
<dbReference type="Proteomes" id="UP000027195">
    <property type="component" value="Unassembled WGS sequence"/>
</dbReference>
<feature type="compositionally biased region" description="Polar residues" evidence="4">
    <location>
        <begin position="27"/>
        <end position="40"/>
    </location>
</feature>
<dbReference type="HOGENOM" id="CLU_000288_57_25_1"/>
<feature type="compositionally biased region" description="Low complexity" evidence="4">
    <location>
        <begin position="41"/>
        <end position="55"/>
    </location>
</feature>
<dbReference type="EMBL" id="KL198116">
    <property type="protein sequence ID" value="KDQ07069.1"/>
    <property type="molecule type" value="Genomic_DNA"/>
</dbReference>
<dbReference type="Pfam" id="PF23627">
    <property type="entry name" value="LisH_WDR26"/>
    <property type="match status" value="1"/>
</dbReference>
<dbReference type="Pfam" id="PF21889">
    <property type="entry name" value="TPR1-like_2nd"/>
    <property type="match status" value="1"/>
</dbReference>
<dbReference type="SUPFAM" id="SSF50978">
    <property type="entry name" value="WD40 repeat-like"/>
    <property type="match status" value="1"/>
</dbReference>
<dbReference type="SMART" id="SM00320">
    <property type="entry name" value="WD40"/>
    <property type="match status" value="6"/>
</dbReference>
<evidence type="ECO:0000313" key="7">
    <source>
        <dbReference type="Proteomes" id="UP000027195"/>
    </source>
</evidence>
<organism evidence="6 7">
    <name type="scientific">Botryobasidium botryosum (strain FD-172 SS1)</name>
    <dbReference type="NCBI Taxonomy" id="930990"/>
    <lineage>
        <taxon>Eukaryota</taxon>
        <taxon>Fungi</taxon>
        <taxon>Dikarya</taxon>
        <taxon>Basidiomycota</taxon>
        <taxon>Agaricomycotina</taxon>
        <taxon>Agaricomycetes</taxon>
        <taxon>Cantharellales</taxon>
        <taxon>Botryobasidiaceae</taxon>
        <taxon>Botryobasidium</taxon>
    </lineage>
</organism>
<dbReference type="FunCoup" id="A0A067LVA2">
    <property type="interactions" value="279"/>
</dbReference>
<feature type="repeat" description="WD" evidence="3">
    <location>
        <begin position="260"/>
        <end position="293"/>
    </location>
</feature>
<evidence type="ECO:0000313" key="6">
    <source>
        <dbReference type="EMBL" id="KDQ07069.1"/>
    </source>
</evidence>
<dbReference type="PROSITE" id="PS50082">
    <property type="entry name" value="WD_REPEATS_2"/>
    <property type="match status" value="4"/>
</dbReference>
<dbReference type="GO" id="GO:0043161">
    <property type="term" value="P:proteasome-mediated ubiquitin-dependent protein catabolic process"/>
    <property type="evidence" value="ECO:0007669"/>
    <property type="project" value="TreeGrafter"/>
</dbReference>
<accession>A0A067LVA2</accession>
<dbReference type="GO" id="GO:0034657">
    <property type="term" value="C:GID complex"/>
    <property type="evidence" value="ECO:0007669"/>
    <property type="project" value="TreeGrafter"/>
</dbReference>
<dbReference type="InterPro" id="IPR006595">
    <property type="entry name" value="CTLH_C"/>
</dbReference>
<dbReference type="InterPro" id="IPR051350">
    <property type="entry name" value="WD_repeat-ST_regulator"/>
</dbReference>
<dbReference type="InterPro" id="IPR006594">
    <property type="entry name" value="LisH"/>
</dbReference>
<dbReference type="OrthoDB" id="972532at2759"/>
<feature type="domain" description="CTLH" evidence="5">
    <location>
        <begin position="111"/>
        <end position="168"/>
    </location>
</feature>
<evidence type="ECO:0000256" key="1">
    <source>
        <dbReference type="ARBA" id="ARBA00022574"/>
    </source>
</evidence>
<feature type="region of interest" description="Disordered" evidence="4">
    <location>
        <begin position="595"/>
        <end position="628"/>
    </location>
</feature>
<gene>
    <name evidence="6" type="ORF">BOTBODRAFT_120606</name>
</gene>
<feature type="repeat" description="WD" evidence="3">
    <location>
        <begin position="561"/>
        <end position="587"/>
    </location>
</feature>
<dbReference type="CDD" id="cd00200">
    <property type="entry name" value="WD40"/>
    <property type="match status" value="1"/>
</dbReference>
<feature type="compositionally biased region" description="Low complexity" evidence="4">
    <location>
        <begin position="7"/>
        <end position="20"/>
    </location>
</feature>
<dbReference type="PANTHER" id="PTHR22838:SF0">
    <property type="entry name" value="WD REPEAT-CONTAINING PROTEIN 26"/>
    <property type="match status" value="1"/>
</dbReference>
<dbReference type="InterPro" id="IPR015943">
    <property type="entry name" value="WD40/YVTN_repeat-like_dom_sf"/>
</dbReference>
<dbReference type="AlphaFoldDB" id="A0A067LVA2"/>
<evidence type="ECO:0000256" key="2">
    <source>
        <dbReference type="ARBA" id="ARBA00022737"/>
    </source>
</evidence>
<evidence type="ECO:0000259" key="5">
    <source>
        <dbReference type="PROSITE" id="PS50897"/>
    </source>
</evidence>